<proteinExistence type="predicted"/>
<dbReference type="EMBL" id="VSWC01000001">
    <property type="protein sequence ID" value="KAA1119787.1"/>
    <property type="molecule type" value="Genomic_DNA"/>
</dbReference>
<protein>
    <submittedName>
        <fullName evidence="2">Uncharacterized protein</fullName>
    </submittedName>
</protein>
<evidence type="ECO:0000256" key="1">
    <source>
        <dbReference type="SAM" id="MobiDB-lite"/>
    </source>
</evidence>
<dbReference type="Proteomes" id="UP000324748">
    <property type="component" value="Unassembled WGS sequence"/>
</dbReference>
<dbReference type="AlphaFoldDB" id="A0A5B0R2M1"/>
<reference evidence="2 3" key="1">
    <citation type="submission" date="2019-05" db="EMBL/GenBank/DDBJ databases">
        <title>Emergence of the Ug99 lineage of the wheat stem rust pathogen through somatic hybridization.</title>
        <authorList>
            <person name="Li F."/>
            <person name="Upadhyaya N.M."/>
            <person name="Sperschneider J."/>
            <person name="Matny O."/>
            <person name="Nguyen-Phuc H."/>
            <person name="Mago R."/>
            <person name="Raley C."/>
            <person name="Miller M.E."/>
            <person name="Silverstein K.A.T."/>
            <person name="Henningsen E."/>
            <person name="Hirsch C.D."/>
            <person name="Visser B."/>
            <person name="Pretorius Z.A."/>
            <person name="Steffenson B.J."/>
            <person name="Schwessinger B."/>
            <person name="Dodds P.N."/>
            <person name="Figueroa M."/>
        </authorList>
    </citation>
    <scope>NUCLEOTIDE SEQUENCE [LARGE SCALE GENOMIC DNA]</scope>
    <source>
        <strain evidence="2">21-0</strain>
    </source>
</reference>
<gene>
    <name evidence="2" type="ORF">PGT21_034091</name>
</gene>
<evidence type="ECO:0000313" key="2">
    <source>
        <dbReference type="EMBL" id="KAA1119787.1"/>
    </source>
</evidence>
<sequence>MIRPWTSFIRDPKLQPAGTSTTLDLALPATFGYPSRTYATGTRESRREMLAFDWTETRPDAYIHSIRHRARPSLKPAETPPYNIRCRQPTPRPPVNQSVQHLRVIVRSQHTSLPIGTFP</sequence>
<organism evidence="2 3">
    <name type="scientific">Puccinia graminis f. sp. tritici</name>
    <dbReference type="NCBI Taxonomy" id="56615"/>
    <lineage>
        <taxon>Eukaryota</taxon>
        <taxon>Fungi</taxon>
        <taxon>Dikarya</taxon>
        <taxon>Basidiomycota</taxon>
        <taxon>Pucciniomycotina</taxon>
        <taxon>Pucciniomycetes</taxon>
        <taxon>Pucciniales</taxon>
        <taxon>Pucciniaceae</taxon>
        <taxon>Puccinia</taxon>
    </lineage>
</organism>
<accession>A0A5B0R2M1</accession>
<name>A0A5B0R2M1_PUCGR</name>
<comment type="caution">
    <text evidence="2">The sequence shown here is derived from an EMBL/GenBank/DDBJ whole genome shotgun (WGS) entry which is preliminary data.</text>
</comment>
<feature type="region of interest" description="Disordered" evidence="1">
    <location>
        <begin position="73"/>
        <end position="96"/>
    </location>
</feature>
<keyword evidence="3" id="KW-1185">Reference proteome</keyword>
<evidence type="ECO:0000313" key="3">
    <source>
        <dbReference type="Proteomes" id="UP000324748"/>
    </source>
</evidence>